<gene>
    <name evidence="1" type="ORF">EV668_0072</name>
</gene>
<dbReference type="InterPro" id="IPR011049">
    <property type="entry name" value="Serralysin-like_metalloprot_C"/>
</dbReference>
<dbReference type="GO" id="GO:0005509">
    <property type="term" value="F:calcium ion binding"/>
    <property type="evidence" value="ECO:0007669"/>
    <property type="project" value="InterPro"/>
</dbReference>
<evidence type="ECO:0000313" key="1">
    <source>
        <dbReference type="EMBL" id="TDR95651.1"/>
    </source>
</evidence>
<accession>A0A4R7CEC2</accession>
<reference evidence="1 2" key="1">
    <citation type="submission" date="2019-03" db="EMBL/GenBank/DDBJ databases">
        <title>Genomic Encyclopedia of Type Strains, Phase IV (KMG-IV): sequencing the most valuable type-strain genomes for metagenomic binning, comparative biology and taxonomic classification.</title>
        <authorList>
            <person name="Goeker M."/>
        </authorList>
    </citation>
    <scope>NUCLEOTIDE SEQUENCE [LARGE SCALE GENOMIC DNA]</scope>
    <source>
        <strain evidence="1 2">DSM 25903</strain>
    </source>
</reference>
<evidence type="ECO:0000313" key="2">
    <source>
        <dbReference type="Proteomes" id="UP000295122"/>
    </source>
</evidence>
<comment type="caution">
    <text evidence="1">The sequence shown here is derived from an EMBL/GenBank/DDBJ whole genome shotgun (WGS) entry which is preliminary data.</text>
</comment>
<evidence type="ECO:0008006" key="3">
    <source>
        <dbReference type="Google" id="ProtNLM"/>
    </source>
</evidence>
<dbReference type="Gene3D" id="2.150.10.10">
    <property type="entry name" value="Serralysin-like metalloprotease, C-terminal"/>
    <property type="match status" value="1"/>
</dbReference>
<dbReference type="InterPro" id="IPR001343">
    <property type="entry name" value="Hemolysn_Ca-bd"/>
</dbReference>
<protein>
    <recommendedName>
        <fullName evidence="3">Hemolysin type calcium-binding protein</fullName>
    </recommendedName>
</protein>
<organism evidence="1 2">
    <name type="scientific">Enterovirga rhinocerotis</name>
    <dbReference type="NCBI Taxonomy" id="1339210"/>
    <lineage>
        <taxon>Bacteria</taxon>
        <taxon>Pseudomonadati</taxon>
        <taxon>Pseudomonadota</taxon>
        <taxon>Alphaproteobacteria</taxon>
        <taxon>Hyphomicrobiales</taxon>
        <taxon>Methylobacteriaceae</taxon>
        <taxon>Enterovirga</taxon>
    </lineage>
</organism>
<dbReference type="PRINTS" id="PR00313">
    <property type="entry name" value="CABNDNGRPT"/>
</dbReference>
<name>A0A4R7CEC2_9HYPH</name>
<dbReference type="OrthoDB" id="7992885at2"/>
<dbReference type="EMBL" id="SNZR01000004">
    <property type="protein sequence ID" value="TDR95651.1"/>
    <property type="molecule type" value="Genomic_DNA"/>
</dbReference>
<dbReference type="SUPFAM" id="SSF51120">
    <property type="entry name" value="beta-Roll"/>
    <property type="match status" value="2"/>
</dbReference>
<dbReference type="RefSeq" id="WP_133767892.1">
    <property type="nucleotide sequence ID" value="NZ_SNZR01000004.1"/>
</dbReference>
<proteinExistence type="predicted"/>
<sequence>MSYVLEARQEIEKVMISPSTGTQALNLRGNKFANELHGNNGNNLIDGRGGKDILFGLGGDDRLVFHETGTKVDGGTSTDTVIVRGNSDVVLRTGDIINVERYLIEENATVDFSLLGQTPGDISARSGPGQEVTIIGSRAADRIVMSDGDIDVTGGRGNDVCYASTGRTTLHFEAAGFGRDTLHNGGRGELVLDFSGVADGLEDLTFTTSGRDVIITAAGVGSGDSLLVKGMTLAELTAHAEFNFV</sequence>
<dbReference type="Pfam" id="PF00353">
    <property type="entry name" value="HemolysinCabind"/>
    <property type="match status" value="2"/>
</dbReference>
<dbReference type="AlphaFoldDB" id="A0A4R7CEC2"/>
<dbReference type="Proteomes" id="UP000295122">
    <property type="component" value="Unassembled WGS sequence"/>
</dbReference>
<keyword evidence="2" id="KW-1185">Reference proteome</keyword>